<evidence type="ECO:0000256" key="1">
    <source>
        <dbReference type="SAM" id="MobiDB-lite"/>
    </source>
</evidence>
<keyword evidence="2" id="KW-0732">Signal</keyword>
<protein>
    <recommendedName>
        <fullName evidence="5">Ig-like domain-containing protein</fullName>
    </recommendedName>
</protein>
<dbReference type="EMBL" id="JBHSWD010000001">
    <property type="protein sequence ID" value="MFC6590703.1"/>
    <property type="molecule type" value="Genomic_DNA"/>
</dbReference>
<evidence type="ECO:0000313" key="4">
    <source>
        <dbReference type="Proteomes" id="UP001596297"/>
    </source>
</evidence>
<name>A0ABW1Y9P3_9DEIO</name>
<evidence type="ECO:0000313" key="3">
    <source>
        <dbReference type="EMBL" id="MFC6590703.1"/>
    </source>
</evidence>
<feature type="region of interest" description="Disordered" evidence="1">
    <location>
        <begin position="84"/>
        <end position="104"/>
    </location>
</feature>
<organism evidence="3 4">
    <name type="scientific">Deinococcus lacus</name>
    <dbReference type="NCBI Taxonomy" id="392561"/>
    <lineage>
        <taxon>Bacteria</taxon>
        <taxon>Thermotogati</taxon>
        <taxon>Deinococcota</taxon>
        <taxon>Deinococci</taxon>
        <taxon>Deinococcales</taxon>
        <taxon>Deinococcaceae</taxon>
        <taxon>Deinococcus</taxon>
    </lineage>
</organism>
<comment type="caution">
    <text evidence="3">The sequence shown here is derived from an EMBL/GenBank/DDBJ whole genome shotgun (WGS) entry which is preliminary data.</text>
</comment>
<proteinExistence type="predicted"/>
<evidence type="ECO:0008006" key="5">
    <source>
        <dbReference type="Google" id="ProtNLM"/>
    </source>
</evidence>
<sequence length="104" mass="11685">MRRALLALLLLPALSGCRYAYVPLIPPVAQPQLPVRVFDVNLVREGEEVVVRAQVAGRFEPGYLSVQWFRGQKRWGQMPLLWMPSSPARSSVSRRRSQGPTAPC</sequence>
<feature type="chain" id="PRO_5045732252" description="Ig-like domain-containing protein" evidence="2">
    <location>
        <begin position="21"/>
        <end position="104"/>
    </location>
</feature>
<feature type="signal peptide" evidence="2">
    <location>
        <begin position="1"/>
        <end position="20"/>
    </location>
</feature>
<dbReference type="Proteomes" id="UP001596297">
    <property type="component" value="Unassembled WGS sequence"/>
</dbReference>
<dbReference type="RefSeq" id="WP_380081720.1">
    <property type="nucleotide sequence ID" value="NZ_JBHSWD010000001.1"/>
</dbReference>
<accession>A0ABW1Y9P3</accession>
<dbReference type="PROSITE" id="PS51257">
    <property type="entry name" value="PROKAR_LIPOPROTEIN"/>
    <property type="match status" value="1"/>
</dbReference>
<gene>
    <name evidence="3" type="ORF">ACFP81_00715</name>
</gene>
<reference evidence="4" key="1">
    <citation type="journal article" date="2019" name="Int. J. Syst. Evol. Microbiol.">
        <title>The Global Catalogue of Microorganisms (GCM) 10K type strain sequencing project: providing services to taxonomists for standard genome sequencing and annotation.</title>
        <authorList>
            <consortium name="The Broad Institute Genomics Platform"/>
            <consortium name="The Broad Institute Genome Sequencing Center for Infectious Disease"/>
            <person name="Wu L."/>
            <person name="Ma J."/>
        </authorList>
    </citation>
    <scope>NUCLEOTIDE SEQUENCE [LARGE SCALE GENOMIC DNA]</scope>
    <source>
        <strain evidence="4">CGMCC 1.15772</strain>
    </source>
</reference>
<keyword evidence="4" id="KW-1185">Reference proteome</keyword>
<evidence type="ECO:0000256" key="2">
    <source>
        <dbReference type="SAM" id="SignalP"/>
    </source>
</evidence>